<protein>
    <recommendedName>
        <fullName evidence="1">Hexosyltransferase</fullName>
        <ecNumber evidence="1">2.4.1.-</ecNumber>
    </recommendedName>
</protein>
<evidence type="ECO:0000256" key="2">
    <source>
        <dbReference type="SAM" id="MobiDB-lite"/>
    </source>
</evidence>
<keyword evidence="1" id="KW-0812">Transmembrane</keyword>
<comment type="caution">
    <text evidence="3">The sequence shown here is derived from an EMBL/GenBank/DDBJ whole genome shotgun (WGS) entry which is preliminary data.</text>
</comment>
<feature type="compositionally biased region" description="Polar residues" evidence="2">
    <location>
        <begin position="1063"/>
        <end position="1074"/>
    </location>
</feature>
<dbReference type="SUPFAM" id="SSF53448">
    <property type="entry name" value="Nucleotide-diphospho-sugar transferases"/>
    <property type="match status" value="1"/>
</dbReference>
<feature type="region of interest" description="Disordered" evidence="2">
    <location>
        <begin position="962"/>
        <end position="1015"/>
    </location>
</feature>
<organism evidence="3 5">
    <name type="scientific">Didymodactylos carnosus</name>
    <dbReference type="NCBI Taxonomy" id="1234261"/>
    <lineage>
        <taxon>Eukaryota</taxon>
        <taxon>Metazoa</taxon>
        <taxon>Spiralia</taxon>
        <taxon>Gnathifera</taxon>
        <taxon>Rotifera</taxon>
        <taxon>Eurotatoria</taxon>
        <taxon>Bdelloidea</taxon>
        <taxon>Philodinida</taxon>
        <taxon>Philodinidae</taxon>
        <taxon>Didymodactylos</taxon>
    </lineage>
</organism>
<dbReference type="Proteomes" id="UP000681722">
    <property type="component" value="Unassembled WGS sequence"/>
</dbReference>
<dbReference type="PANTHER" id="PTHR28601">
    <property type="entry name" value="COILED-COIL DOMAIN-CONTAINING PROTEIN 24"/>
    <property type="match status" value="1"/>
</dbReference>
<dbReference type="PANTHER" id="PTHR28601:SF1">
    <property type="entry name" value="COILED-COIL DOMAIN-CONTAINING PROTEIN 24"/>
    <property type="match status" value="1"/>
</dbReference>
<dbReference type="EC" id="2.4.1.-" evidence="1"/>
<dbReference type="InterPro" id="IPR008428">
    <property type="entry name" value="Chond_GalNAc"/>
</dbReference>
<proteinExistence type="inferred from homology"/>
<dbReference type="Pfam" id="PF05679">
    <property type="entry name" value="CHGN"/>
    <property type="match status" value="1"/>
</dbReference>
<dbReference type="GO" id="GO:0032580">
    <property type="term" value="C:Golgi cisterna membrane"/>
    <property type="evidence" value="ECO:0007669"/>
    <property type="project" value="UniProtKB-SubCell"/>
</dbReference>
<evidence type="ECO:0000313" key="4">
    <source>
        <dbReference type="EMBL" id="CAF3608512.1"/>
    </source>
</evidence>
<keyword evidence="1" id="KW-0333">Golgi apparatus</keyword>
<dbReference type="GO" id="GO:0008376">
    <property type="term" value="F:acetylgalactosaminyltransferase activity"/>
    <property type="evidence" value="ECO:0007669"/>
    <property type="project" value="InterPro"/>
</dbReference>
<dbReference type="Pfam" id="PF15669">
    <property type="entry name" value="CCDC24"/>
    <property type="match status" value="1"/>
</dbReference>
<feature type="compositionally biased region" description="Low complexity" evidence="2">
    <location>
        <begin position="965"/>
        <end position="976"/>
    </location>
</feature>
<reference evidence="3" key="1">
    <citation type="submission" date="2021-02" db="EMBL/GenBank/DDBJ databases">
        <authorList>
            <person name="Nowell W R."/>
        </authorList>
    </citation>
    <scope>NUCLEOTIDE SEQUENCE</scope>
</reference>
<dbReference type="EMBL" id="CAJNOQ010000626">
    <property type="protein sequence ID" value="CAF0822017.1"/>
    <property type="molecule type" value="Genomic_DNA"/>
</dbReference>
<dbReference type="OrthoDB" id="6022633at2759"/>
<dbReference type="EMBL" id="CAJOBC010000626">
    <property type="protein sequence ID" value="CAF3608512.1"/>
    <property type="molecule type" value="Genomic_DNA"/>
</dbReference>
<dbReference type="AlphaFoldDB" id="A0A813U5N9"/>
<evidence type="ECO:0000256" key="1">
    <source>
        <dbReference type="RuleBase" id="RU364016"/>
    </source>
</evidence>
<keyword evidence="5" id="KW-1185">Reference proteome</keyword>
<comment type="similarity">
    <text evidence="1">Belongs to the chondroitin N-acetylgalactosaminyltransferase family.</text>
</comment>
<dbReference type="Gene3D" id="3.90.550.10">
    <property type="entry name" value="Spore Coat Polysaccharide Biosynthesis Protein SpsA, Chain A"/>
    <property type="match status" value="1"/>
</dbReference>
<gene>
    <name evidence="3" type="ORF">GPM918_LOCUS4596</name>
    <name evidence="4" type="ORF">SRO942_LOCUS4597</name>
</gene>
<feature type="region of interest" description="Disordered" evidence="2">
    <location>
        <begin position="1029"/>
        <end position="1074"/>
    </location>
</feature>
<accession>A0A813U5N9</accession>
<dbReference type="Gene3D" id="3.90.550.50">
    <property type="match status" value="1"/>
</dbReference>
<dbReference type="Proteomes" id="UP000663829">
    <property type="component" value="Unassembled WGS sequence"/>
</dbReference>
<sequence length="1140" mass="132129">MLALVIKGKKFPNGYFLGIYYWQTIGQIICKNSQQKADFYDQFLYKSKSCSSSTSTKFLTIGVISSYERLYTHLSAILKTWAKINDSSVEIIFFIEENPQLPVLYDINDYYTKLFLTVNEHNSCVYVVRLRHVINQYPPQLKGFYLIKYLYLFYGHRTSWILRLDDNAYVNLPKLIKWLKSLDKRKLLYIGQGGTGRQNENIHFKNGQYFCMGGSGVILSQMTLNKLGPKLDSCLRTVLTNHEDVEIGRCIIEHVHIRCTNAFDSNTYFYHHYGPNYSFGHDFTPDKVQKSFIIHPIKNVSTFYHIEVYKQRCKREQNKKRLNSLIKQKKNTIKSFKSKSFYRPFTTFIQRVNFDLSKDIQLQNFDVRWKSYVESIVEKYVNDLKYRWNRKTNWTLINGKYIFGYYRSLPTNNVELIIEIILNTTFQYSTHPRLAIVRKRIYVSKAVFDDRLEYREIMKTDQINNDKLNLIVVSSNKDDALRRFIKNFQQEILNSTSSHQILTLTCIYFHLSETTTSILPDDNNSPLKLINELANQYPTIVQKPIIYNVRFNRGYGRQLGASHFSPNDLLLFVDVDLMFTYDALISIRRFMLHQIKYKPNELAKCTVYFPVVYSHFSHNSNNSQCSFSNMCSKHNITSKHGAFSIYGFGMVATQRKDLDSIGGWETDNVDWGGEDVNLFGRFTKAGCTVYRIAEPGLRHYYKHLQTNHSCFILGYGMKAASIDLLPYDKPKCLWKTISDTLIDSEREYCKYTLGHALVEQCEEIEQEIESLLDIWRDYRTETVYGSTAGVGQNMMPDPPVVRSRLKKEIEFFVKHIHEQCANDDKLFHKRLSAHNWSAINYSLTTDTNSRVRERPISARDKSGRETPIIDIVSPRSDIIVATKERVIDASLIRSKLETFNLDDIVDQLRQALQEDVKTLEEHVKYLHERLDEEADFRAKTRGLFREPTLGELKEERNRLEKEVLGSSTSGGINTSIDQHTLLNRQDSLNDNSRRSSTSSTALSSPRSSLDSTMNIRPSAQPLRATHSLLSTTSSSNNNDLTPIAREPVQHRKPRLSIDKKPASSVNEQPLATSSRPLTTANAHVLVKLGSIKHYDLVKKYSTLSKNSSAVEQPMLNEIEKTRLNGAERFRRMVLECRDND</sequence>
<comment type="subcellular location">
    <subcellularLocation>
        <location evidence="1">Golgi apparatus</location>
        <location evidence="1">Golgi stack membrane</location>
        <topology evidence="1">Single-pass type II membrane protein</topology>
    </subcellularLocation>
</comment>
<evidence type="ECO:0000313" key="3">
    <source>
        <dbReference type="EMBL" id="CAF0822017.1"/>
    </source>
</evidence>
<keyword evidence="1" id="KW-0808">Transferase</keyword>
<feature type="compositionally biased region" description="Low complexity" evidence="2">
    <location>
        <begin position="1029"/>
        <end position="1041"/>
    </location>
</feature>
<feature type="compositionally biased region" description="Low complexity" evidence="2">
    <location>
        <begin position="986"/>
        <end position="1012"/>
    </location>
</feature>
<evidence type="ECO:0000313" key="5">
    <source>
        <dbReference type="Proteomes" id="UP000663829"/>
    </source>
</evidence>
<dbReference type="InterPro" id="IPR031367">
    <property type="entry name" value="CCDC24"/>
</dbReference>
<keyword evidence="1" id="KW-0735">Signal-anchor</keyword>
<name>A0A813U5N9_9BILA</name>
<dbReference type="InterPro" id="IPR029044">
    <property type="entry name" value="Nucleotide-diphossugar_trans"/>
</dbReference>